<dbReference type="PRINTS" id="PR00131">
    <property type="entry name" value="GLHYDRLASE1"/>
</dbReference>
<dbReference type="KEGG" id="nre:BES08_28520"/>
<dbReference type="GO" id="GO:0016052">
    <property type="term" value="P:carbohydrate catabolic process"/>
    <property type="evidence" value="ECO:0007669"/>
    <property type="project" value="TreeGrafter"/>
</dbReference>
<dbReference type="Pfam" id="PF00232">
    <property type="entry name" value="Glyco_hydro_1"/>
    <property type="match status" value="2"/>
</dbReference>
<dbReference type="Proteomes" id="UP000094626">
    <property type="component" value="Plasmid pSA2"/>
</dbReference>
<feature type="signal peptide" evidence="5">
    <location>
        <begin position="1"/>
        <end position="26"/>
    </location>
</feature>
<evidence type="ECO:0000313" key="7">
    <source>
        <dbReference type="Proteomes" id="UP000094626"/>
    </source>
</evidence>
<dbReference type="RefSeq" id="WP_069710238.1">
    <property type="nucleotide sequence ID" value="NZ_CP017077.1"/>
</dbReference>
<dbReference type="InterPro" id="IPR001360">
    <property type="entry name" value="Glyco_hydro_1"/>
</dbReference>
<keyword evidence="5" id="KW-0732">Signal</keyword>
<keyword evidence="2" id="KW-0378">Hydrolase</keyword>
<dbReference type="InterPro" id="IPR017853">
    <property type="entry name" value="GH"/>
</dbReference>
<sequence>MIDRRSIIAGAAALAAAPMLAGKALAAPAQKQSSLGSASFPSGFLWGAATAGHQIEGNNTNSDQWLLENVQPTITGAPSGDAVNSLELWRDDLDLVKSIGLNGFRFSLEWPRIEPEPGMFSCAMLDHYKAIIDGCRERGIAPVVSFNHYTTPRWFAAQGGWLHPDASDLFARFCERAAKHLASGIAIATTLNEPNLPRLLPFVLPPQFMGGLRANLAAAAKAAGVPRYLVANTVLPEDVPALTAAMIKGHKSARAAIKAVRPDLPVGFTLSIADDQPVGPNSIRDRMRAELYGDWLAVARDDDFVAIQNYERILWGKDGRLPAPAGTPRNFRGAEVYAPSLAGAARYAYQATGKPVLVTEHGVGTDDDTIRANLIRDGLRELLGAMAEGVPVQGYIHWTLMDNYEWGAGIGHGAFGLASVDPVTFKRSPKPSAQVLKAIAQSNSISPI</sequence>
<protein>
    <submittedName>
        <fullName evidence="6">Beta-glucosidase</fullName>
    </submittedName>
</protein>
<geneLocation type="plasmid" evidence="6 7">
    <name>pSA2</name>
</geneLocation>
<evidence type="ECO:0000256" key="2">
    <source>
        <dbReference type="ARBA" id="ARBA00022801"/>
    </source>
</evidence>
<evidence type="ECO:0000313" key="6">
    <source>
        <dbReference type="EMBL" id="AOR81002.1"/>
    </source>
</evidence>
<evidence type="ECO:0000256" key="5">
    <source>
        <dbReference type="SAM" id="SignalP"/>
    </source>
</evidence>
<keyword evidence="6" id="KW-0614">Plasmid</keyword>
<dbReference type="OrthoDB" id="9765195at2"/>
<feature type="chain" id="PRO_5009104949" evidence="5">
    <location>
        <begin position="27"/>
        <end position="448"/>
    </location>
</feature>
<keyword evidence="7" id="KW-1185">Reference proteome</keyword>
<evidence type="ECO:0000256" key="3">
    <source>
        <dbReference type="ARBA" id="ARBA00023295"/>
    </source>
</evidence>
<dbReference type="PANTHER" id="PTHR10353:SF36">
    <property type="entry name" value="LP05116P"/>
    <property type="match status" value="1"/>
</dbReference>
<gene>
    <name evidence="6" type="ORF">BES08_28520</name>
</gene>
<dbReference type="GO" id="GO:0005829">
    <property type="term" value="C:cytosol"/>
    <property type="evidence" value="ECO:0007669"/>
    <property type="project" value="TreeGrafter"/>
</dbReference>
<organism evidence="6 7">
    <name type="scientific">Novosphingobium resinovorum</name>
    <dbReference type="NCBI Taxonomy" id="158500"/>
    <lineage>
        <taxon>Bacteria</taxon>
        <taxon>Pseudomonadati</taxon>
        <taxon>Pseudomonadota</taxon>
        <taxon>Alphaproteobacteria</taxon>
        <taxon>Sphingomonadales</taxon>
        <taxon>Sphingomonadaceae</taxon>
        <taxon>Novosphingobium</taxon>
    </lineage>
</organism>
<dbReference type="PANTHER" id="PTHR10353">
    <property type="entry name" value="GLYCOSYL HYDROLASE"/>
    <property type="match status" value="1"/>
</dbReference>
<accession>A0A1D8AFW2</accession>
<dbReference type="PROSITE" id="PS51318">
    <property type="entry name" value="TAT"/>
    <property type="match status" value="1"/>
</dbReference>
<dbReference type="SUPFAM" id="SSF51445">
    <property type="entry name" value="(Trans)glycosidases"/>
    <property type="match status" value="1"/>
</dbReference>
<dbReference type="Gene3D" id="3.20.20.80">
    <property type="entry name" value="Glycosidases"/>
    <property type="match status" value="1"/>
</dbReference>
<proteinExistence type="inferred from homology"/>
<evidence type="ECO:0000256" key="1">
    <source>
        <dbReference type="ARBA" id="ARBA00010838"/>
    </source>
</evidence>
<name>A0A1D8AFW2_9SPHN</name>
<reference evidence="7" key="1">
    <citation type="journal article" date="2017" name="J. Biotechnol.">
        <title>Complete genome sequence of Novosphingobium resinovorum SA1, a versatile xenobiotic-degrading bacterium capable of utilizing sulfanilic acid.</title>
        <authorList>
            <person name="Hegedus B."/>
            <person name="Kos P.B."/>
            <person name="Balint B."/>
            <person name="Maroti G."/>
            <person name="Gan H.M."/>
            <person name="Perei K."/>
            <person name="Rakhely G."/>
        </authorList>
    </citation>
    <scope>NUCLEOTIDE SEQUENCE [LARGE SCALE GENOMIC DNA]</scope>
    <source>
        <strain evidence="7">SA1</strain>
    </source>
</reference>
<dbReference type="GO" id="GO:0008422">
    <property type="term" value="F:beta-glucosidase activity"/>
    <property type="evidence" value="ECO:0007669"/>
    <property type="project" value="TreeGrafter"/>
</dbReference>
<keyword evidence="3" id="KW-0326">Glycosidase</keyword>
<dbReference type="AlphaFoldDB" id="A0A1D8AFW2"/>
<dbReference type="InterPro" id="IPR006311">
    <property type="entry name" value="TAT_signal"/>
</dbReference>
<dbReference type="EMBL" id="CP017077">
    <property type="protein sequence ID" value="AOR81002.1"/>
    <property type="molecule type" value="Genomic_DNA"/>
</dbReference>
<comment type="similarity">
    <text evidence="1 4">Belongs to the glycosyl hydrolase 1 family.</text>
</comment>
<evidence type="ECO:0000256" key="4">
    <source>
        <dbReference type="RuleBase" id="RU003690"/>
    </source>
</evidence>